<dbReference type="RefSeq" id="WP_345515276.1">
    <property type="nucleotide sequence ID" value="NZ_BAAAXD010000030.1"/>
</dbReference>
<evidence type="ECO:0000259" key="3">
    <source>
        <dbReference type="Pfam" id="PF15648"/>
    </source>
</evidence>
<keyword evidence="2" id="KW-1133">Transmembrane helix</keyword>
<name>A0ABV5R5J1_9ACTN</name>
<feature type="transmembrane region" description="Helical" evidence="2">
    <location>
        <begin position="91"/>
        <end position="109"/>
    </location>
</feature>
<dbReference type="EMBL" id="JBHMCG010000047">
    <property type="protein sequence ID" value="MFB9572631.1"/>
    <property type="molecule type" value="Genomic_DNA"/>
</dbReference>
<proteinExistence type="predicted"/>
<evidence type="ECO:0000313" key="4">
    <source>
        <dbReference type="EMBL" id="MFB9572631.1"/>
    </source>
</evidence>
<feature type="transmembrane region" description="Helical" evidence="2">
    <location>
        <begin position="173"/>
        <end position="196"/>
    </location>
</feature>
<keyword evidence="2" id="KW-0812">Transmembrane</keyword>
<feature type="domain" description="Tox-REase-5" evidence="3">
    <location>
        <begin position="684"/>
        <end position="773"/>
    </location>
</feature>
<feature type="region of interest" description="Disordered" evidence="1">
    <location>
        <begin position="616"/>
        <end position="642"/>
    </location>
</feature>
<evidence type="ECO:0000256" key="2">
    <source>
        <dbReference type="SAM" id="Phobius"/>
    </source>
</evidence>
<feature type="region of interest" description="Disordered" evidence="1">
    <location>
        <begin position="517"/>
        <end position="556"/>
    </location>
</feature>
<keyword evidence="2" id="KW-0472">Membrane</keyword>
<reference evidence="4 5" key="1">
    <citation type="submission" date="2024-09" db="EMBL/GenBank/DDBJ databases">
        <authorList>
            <person name="Sun Q."/>
            <person name="Mori K."/>
        </authorList>
    </citation>
    <scope>NUCLEOTIDE SEQUENCE [LARGE SCALE GENOMIC DNA]</scope>
    <source>
        <strain evidence="4 5">JCM 3331</strain>
    </source>
</reference>
<feature type="compositionally biased region" description="Acidic residues" evidence="1">
    <location>
        <begin position="307"/>
        <end position="328"/>
    </location>
</feature>
<sequence length="800" mass="82852">MSGTGGIAVPGGGGVSLTRSGRQSLPRPLQAVLILVRTLFVFAVLGGIGVLTVASSINEVDGKLIGLLLYAALPSVCAFVLSLYLRTGGIWIWRGLLAVHVWLTLGALATLGAGGGRGATQLVMPVVIVVLLFRPSSRDWFELPLEQRQPHRPFSIARMIKWRRDGGQTAMEYLGMVLVVVALIGGLVATGIGAQLTGEIRSAICQLTGSACPAPGGGDVEAGGGTDGGGTDSGGAVAGGGTDSGGSAGSGGSDSGGSDSGGSDASGGTDGAGGSTEGSGASGGSDSTGGNGGTTGSGGTDTTTQDGDVDEGGDDMDPTEGPDADYGDYDGTQDKKDDESCTSGVGAFFSCAAHQTGGFFKGLVGDGLWGDITGTFDTIIHPIKAWNGLMDYGKSLGDKWVEDSKGAGDKWSKGDYLGAVWDWTKASGGTGVKVLDDMFIGDEVRDMWKNGNEGQAIGTGLWNIGSLFIPGYGEAKLIGKVGKLGKLGKLGKVGELAQKVSEAASKAKKLAKAGDVGGAEKAAKEARQHADDLEKKVESKGCPIGAGPLGRMGIRPGATTVTTASVRTTTGATAATTTRTTTSGVTRTAYAGYATFPTGFRAEGCEASPEEVEAAKQAKKDADEADKAAKAAKREAERKRLAKMEKPSWYDQLKNPRAGTKDLGDGKWKSKSADTYAYPQEMGARYQEQVSGVKRGKEYEVPLDKMDGKPVEFDGWDSANQTYIETKWGYRGTRFYNEATGQLTSLATNRWVQQATRQLDAARGKPVVWHMSDPDVARATQEMFDDRGLDITVVHTPVKP</sequence>
<dbReference type="Proteomes" id="UP001589710">
    <property type="component" value="Unassembled WGS sequence"/>
</dbReference>
<feature type="transmembrane region" description="Helical" evidence="2">
    <location>
        <begin position="115"/>
        <end position="133"/>
    </location>
</feature>
<evidence type="ECO:0000313" key="5">
    <source>
        <dbReference type="Proteomes" id="UP001589710"/>
    </source>
</evidence>
<accession>A0ABV5R5J1</accession>
<feature type="compositionally biased region" description="Basic and acidic residues" evidence="1">
    <location>
        <begin position="521"/>
        <end position="539"/>
    </location>
</feature>
<dbReference type="InterPro" id="IPR028904">
    <property type="entry name" value="Tox-REase-5_dom"/>
</dbReference>
<dbReference type="Pfam" id="PF15648">
    <property type="entry name" value="Tox-REase-5"/>
    <property type="match status" value="1"/>
</dbReference>
<protein>
    <submittedName>
        <fullName evidence="4">Tox-REase-5 domain-containing protein</fullName>
    </submittedName>
</protein>
<feature type="transmembrane region" description="Helical" evidence="2">
    <location>
        <begin position="64"/>
        <end position="84"/>
    </location>
</feature>
<organism evidence="4 5">
    <name type="scientific">Streptomyces yanii</name>
    <dbReference type="NCBI Taxonomy" id="78510"/>
    <lineage>
        <taxon>Bacteria</taxon>
        <taxon>Bacillati</taxon>
        <taxon>Actinomycetota</taxon>
        <taxon>Actinomycetes</taxon>
        <taxon>Kitasatosporales</taxon>
        <taxon>Streptomycetaceae</taxon>
        <taxon>Streptomyces</taxon>
    </lineage>
</organism>
<feature type="transmembrane region" description="Helical" evidence="2">
    <location>
        <begin position="29"/>
        <end position="52"/>
    </location>
</feature>
<keyword evidence="5" id="KW-1185">Reference proteome</keyword>
<comment type="caution">
    <text evidence="4">The sequence shown here is derived from an EMBL/GenBank/DDBJ whole genome shotgun (WGS) entry which is preliminary data.</text>
</comment>
<gene>
    <name evidence="4" type="ORF">ACFFTL_09915</name>
</gene>
<feature type="region of interest" description="Disordered" evidence="1">
    <location>
        <begin position="218"/>
        <end position="338"/>
    </location>
</feature>
<evidence type="ECO:0000256" key="1">
    <source>
        <dbReference type="SAM" id="MobiDB-lite"/>
    </source>
</evidence>
<feature type="compositionally biased region" description="Gly residues" evidence="1">
    <location>
        <begin position="218"/>
        <end position="299"/>
    </location>
</feature>